<dbReference type="OrthoDB" id="9761875at2"/>
<dbReference type="InParanoid" id="A0A259TV63"/>
<proteinExistence type="predicted"/>
<gene>
    <name evidence="4" type="ORF">BSZ36_00475</name>
</gene>
<dbReference type="InterPro" id="IPR008928">
    <property type="entry name" value="6-hairpin_glycosidase_sf"/>
</dbReference>
<comment type="caution">
    <text evidence="4">The sequence shown here is derived from an EMBL/GenBank/DDBJ whole genome shotgun (WGS) entry which is preliminary data.</text>
</comment>
<keyword evidence="5" id="KW-1185">Reference proteome</keyword>
<organism evidence="4 5">
    <name type="scientific">Rubricoccus marinus</name>
    <dbReference type="NCBI Taxonomy" id="716817"/>
    <lineage>
        <taxon>Bacteria</taxon>
        <taxon>Pseudomonadati</taxon>
        <taxon>Rhodothermota</taxon>
        <taxon>Rhodothermia</taxon>
        <taxon>Rhodothermales</taxon>
        <taxon>Rubricoccaceae</taxon>
        <taxon>Rubricoccus</taxon>
    </lineage>
</organism>
<evidence type="ECO:0008006" key="6">
    <source>
        <dbReference type="Google" id="ProtNLM"/>
    </source>
</evidence>
<dbReference type="Gene3D" id="1.50.10.10">
    <property type="match status" value="1"/>
</dbReference>
<feature type="chain" id="PRO_5012672365" description="Glycogen debranching enzyme C-terminal domain-containing protein" evidence="1">
    <location>
        <begin position="24"/>
        <end position="1042"/>
    </location>
</feature>
<evidence type="ECO:0000313" key="4">
    <source>
        <dbReference type="EMBL" id="OZC01590.1"/>
    </source>
</evidence>
<dbReference type="Gene3D" id="2.60.40.1190">
    <property type="match status" value="1"/>
</dbReference>
<dbReference type="PROSITE" id="PS51257">
    <property type="entry name" value="PROKAR_LIPOPROTEIN"/>
    <property type="match status" value="1"/>
</dbReference>
<dbReference type="SUPFAM" id="SSF48208">
    <property type="entry name" value="Six-hairpin glycosidases"/>
    <property type="match status" value="1"/>
</dbReference>
<keyword evidence="1" id="KW-0732">Signal</keyword>
<feature type="signal peptide" evidence="1">
    <location>
        <begin position="1"/>
        <end position="23"/>
    </location>
</feature>
<reference evidence="4 5" key="1">
    <citation type="submission" date="2016-11" db="EMBL/GenBank/DDBJ databases">
        <title>Study of marine rhodopsin-containing bacteria.</title>
        <authorList>
            <person name="Yoshizawa S."/>
            <person name="Kumagai Y."/>
            <person name="Kogure K."/>
        </authorList>
    </citation>
    <scope>NUCLEOTIDE SEQUENCE [LARGE SCALE GENOMIC DNA]</scope>
    <source>
        <strain evidence="4 5">SG-29</strain>
    </source>
</reference>
<dbReference type="AlphaFoldDB" id="A0A259TV63"/>
<feature type="domain" description="Glycogen debranching enzyme C-terminal" evidence="2">
    <location>
        <begin position="339"/>
        <end position="681"/>
    </location>
</feature>
<evidence type="ECO:0000259" key="2">
    <source>
        <dbReference type="Pfam" id="PF06202"/>
    </source>
</evidence>
<dbReference type="SUPFAM" id="SSF49344">
    <property type="entry name" value="CBD9-like"/>
    <property type="match status" value="1"/>
</dbReference>
<dbReference type="EMBL" id="MQWB01000001">
    <property type="protein sequence ID" value="OZC01590.1"/>
    <property type="molecule type" value="Genomic_DNA"/>
</dbReference>
<dbReference type="InterPro" id="IPR032790">
    <property type="entry name" value="GDE_C"/>
</dbReference>
<evidence type="ECO:0000256" key="1">
    <source>
        <dbReference type="SAM" id="SignalP"/>
    </source>
</evidence>
<dbReference type="RefSeq" id="WP_094545209.1">
    <property type="nucleotide sequence ID" value="NZ_MQWB01000001.1"/>
</dbReference>
<feature type="domain" description="Glucodextranase-like C-terminal" evidence="3">
    <location>
        <begin position="846"/>
        <end position="1038"/>
    </location>
</feature>
<sequence length="1042" mass="109672">MLHSLSRPLFLVLAVALALSGCAGGCSDPTEILLANEGPESLAALAVETGPRPKSDTLSEARATVQASGGGAYYYDALAYAQDDPAMGLTVGGERVLDGWSWWLDVDSLVLGAPDRHRGVARPDFAVRAYMERDSSDFIASLLNKVKGDDRARFVERITLLDSRDSTAALLVEAVDSLGVVAYRPAIASGASADSARVVGESLVFFAGGTWNAVRATGGTPRLRDIATAPEAGRDAANVPGEVSFSTPGKVVVATGSSPAAADSLAGLALQNADAQRQRRAERLAGVVERVPLATEDIEFDRAFRWAAVTLDMLVAEDSTRLTLATGLPGAPPQPGLSTISATQALLDLGRWEEARKLLTTFGDAQLFDRRADLLGRAPNVVTASGEAEFTTADATPLFLAASGDYVRATGDRSLVTGGSNFWFKSVFAMRGLYEADSRNGNALDARGFLVSRDGRTAWMETDPAGGGFQRRGPTAEAQGALYRALGTVREYAEIMGVAGRSNTQWYADTAQVLQGQFRQRFLSDSGIADRLDASGQPAGGVRPTGLLALSAFDLPAADKARLARGLAEQLAYPYGVGTLPQSDSLFHPFLREREFYPEGAARYGGVVSTWLAGPLARLMAETGGAEPAWELTQAQAQLVTGRGVVGAIPEFLDAHPRQAAGQVGVGGAPVQPWSVIELVRTAMEGFVGASWPDASTLQVQPRLPESWGETTTRLRLGDGAVDLTLRQSGSEVTATVAPEGRFAEGAVLRLVGPGGAVRVPLAMAQGDTAFVAREPFEVEINGASASIAGEAAEVEPVDAAPEAWEGFAFMQPDLRDEYPVMRAVENKRDLSGDQILQTNMSARVIATQTDPDGDDWGSTNTFTYPEDIAPGVLDVTYLEVTEDDSTTYVRIEFATLEALASGASPTIVSVAFDTEEGGEQRVGRNSLFDFPNGEGYEYVVHIGDGISIENARGQGLGALPGGGASGFDPAAGTLEFSIPHFVMPALGRGAKVVVLVGPRASGSGLGEFRDVLRDASGDSGGGKVDDRAPNVYDFIVGRVTR</sequence>
<accession>A0A259TV63</accession>
<dbReference type="InterPro" id="IPR019248">
    <property type="entry name" value="Glucodextran_C"/>
</dbReference>
<dbReference type="GO" id="GO:0005975">
    <property type="term" value="P:carbohydrate metabolic process"/>
    <property type="evidence" value="ECO:0007669"/>
    <property type="project" value="InterPro"/>
</dbReference>
<dbReference type="Proteomes" id="UP000216446">
    <property type="component" value="Unassembled WGS sequence"/>
</dbReference>
<dbReference type="Pfam" id="PF09985">
    <property type="entry name" value="Glucodextran_C"/>
    <property type="match status" value="1"/>
</dbReference>
<dbReference type="InterPro" id="IPR012341">
    <property type="entry name" value="6hp_glycosidase-like_sf"/>
</dbReference>
<evidence type="ECO:0000259" key="3">
    <source>
        <dbReference type="Pfam" id="PF09985"/>
    </source>
</evidence>
<dbReference type="Pfam" id="PF06202">
    <property type="entry name" value="GDE_C"/>
    <property type="match status" value="1"/>
</dbReference>
<protein>
    <recommendedName>
        <fullName evidence="6">Glycogen debranching enzyme C-terminal domain-containing protein</fullName>
    </recommendedName>
</protein>
<evidence type="ECO:0000313" key="5">
    <source>
        <dbReference type="Proteomes" id="UP000216446"/>
    </source>
</evidence>
<name>A0A259TV63_9BACT</name>